<feature type="transmembrane region" description="Helical" evidence="1">
    <location>
        <begin position="129"/>
        <end position="155"/>
    </location>
</feature>
<proteinExistence type="predicted"/>
<feature type="transmembrane region" description="Helical" evidence="1">
    <location>
        <begin position="96"/>
        <end position="117"/>
    </location>
</feature>
<reference evidence="2 3" key="1">
    <citation type="submission" date="2017-11" db="EMBL/GenBank/DDBJ databases">
        <title>Comparitive Functional Genomics of Dry Heat Resistant strains isolated from the Viking Spacecraft.</title>
        <authorList>
            <person name="Seuylemezian A."/>
            <person name="Cooper K."/>
            <person name="Vaishampayan P."/>
        </authorList>
    </citation>
    <scope>NUCLEOTIDE SEQUENCE [LARGE SCALE GENOMIC DNA]</scope>
    <source>
        <strain evidence="2 3">V32-6</strain>
    </source>
</reference>
<keyword evidence="1" id="KW-0812">Transmembrane</keyword>
<dbReference type="Proteomes" id="UP000234950">
    <property type="component" value="Unassembled WGS sequence"/>
</dbReference>
<dbReference type="RefSeq" id="WP_101648796.1">
    <property type="nucleotide sequence ID" value="NZ_PGVE01000060.1"/>
</dbReference>
<dbReference type="EMBL" id="PGVE01000060">
    <property type="protein sequence ID" value="PLS03300.1"/>
    <property type="molecule type" value="Genomic_DNA"/>
</dbReference>
<comment type="caution">
    <text evidence="2">The sequence shown here is derived from an EMBL/GenBank/DDBJ whole genome shotgun (WGS) entry which is preliminary data.</text>
</comment>
<feature type="transmembrane region" description="Helical" evidence="1">
    <location>
        <begin position="62"/>
        <end position="84"/>
    </location>
</feature>
<dbReference type="OrthoDB" id="2591789at2"/>
<feature type="transmembrane region" description="Helical" evidence="1">
    <location>
        <begin position="37"/>
        <end position="55"/>
    </location>
</feature>
<name>A0A2N5HCR7_9BACI</name>
<dbReference type="InterPro" id="IPR048147">
    <property type="entry name" value="CBO0543-like"/>
</dbReference>
<feature type="transmembrane region" description="Helical" evidence="1">
    <location>
        <begin position="161"/>
        <end position="184"/>
    </location>
</feature>
<organism evidence="2 3">
    <name type="scientific">Neobacillus cucumis</name>
    <dbReference type="NCBI Taxonomy" id="1740721"/>
    <lineage>
        <taxon>Bacteria</taxon>
        <taxon>Bacillati</taxon>
        <taxon>Bacillota</taxon>
        <taxon>Bacilli</taxon>
        <taxon>Bacillales</taxon>
        <taxon>Bacillaceae</taxon>
        <taxon>Neobacillus</taxon>
    </lineage>
</organism>
<protein>
    <submittedName>
        <fullName evidence="2">Uncharacterized protein</fullName>
    </submittedName>
</protein>
<evidence type="ECO:0000313" key="2">
    <source>
        <dbReference type="EMBL" id="PLS03300.1"/>
    </source>
</evidence>
<evidence type="ECO:0000256" key="1">
    <source>
        <dbReference type="SAM" id="Phobius"/>
    </source>
</evidence>
<evidence type="ECO:0000313" key="3">
    <source>
        <dbReference type="Proteomes" id="UP000234950"/>
    </source>
</evidence>
<sequence>MSEDPRIIQFDQAVRLRKESTDAIIDYWNDHSLYLSLEYWMMVGILVVPLIFLVFKIDKSKIFLIGFFGYSVHIIFAYFDIFGINNGLWNYPFQVIPALPSLSLDSSIVPVSFMLIYQWTLNHDKNFYLYSIIVAGIFSFIFKPLLVALGLFRMYGVINYFYLFVCYVVVILAAKLITNIFLWLQKRPLKIFNH</sequence>
<dbReference type="AlphaFoldDB" id="A0A2N5HCR7"/>
<dbReference type="NCBIfam" id="NF041644">
    <property type="entry name" value="CBO0543_fam"/>
    <property type="match status" value="1"/>
</dbReference>
<keyword evidence="1" id="KW-0472">Membrane</keyword>
<keyword evidence="1" id="KW-1133">Transmembrane helix</keyword>
<gene>
    <name evidence="2" type="ORF">CVD27_15480</name>
</gene>
<keyword evidence="3" id="KW-1185">Reference proteome</keyword>
<accession>A0A2N5HCR7</accession>